<dbReference type="InterPro" id="IPR036890">
    <property type="entry name" value="HATPase_C_sf"/>
</dbReference>
<sequence>MKKKWSKFANIYKKLKLNAKLFITITLIMLTTLVFVLGGLQYSFSLYDEQLYAKSSQVLMMSSDSIEEELERVEEVNYNIAVDPQIQKILMELQGNVNKYDFYRLEQELEDELAKYVGSEKYIQSIYLFDLAGREFLAGSSSNPIKKTDKDLAFKQADKDDGENHWMVIDGNNGDLMSVRLIRSYENLNFERLGHLIVRVDLDKIVRDLPKPQGEIAGNIVMTKGNQIFYSEKGINLPKDYQLRAKNDQGYGIENINGERTIVNHIKTDFQEWTYWSIIPFNMMFSKITAAKYTLVSVFMFMFVLLITLGFNFLRKITNPILDLATTMQEVQKGDFTVVHSLDPSMSHEDEIGILYQNFKTMIEKIDELIQENYSKQLLIKETEFKALQAQINPHFLYNTLESINWLARTNKQEQISNMVQALSHLLRNSLSFKNDIITFKEELDIVSSYITIQKYRFDDKFHFQMDIPFFVAKYKIPKLILQPILENTFKHVVESSVDTSFIKLSAYQQEGKLFIRIEDNGPGIDPLIIQKVKEGKVKPRGTGIGLNNIDDRIKLYSGEQYGLKIENLSGKGTAITVVLPAQTG</sequence>
<dbReference type="InterPro" id="IPR003594">
    <property type="entry name" value="HATPase_dom"/>
</dbReference>
<evidence type="ECO:0000256" key="12">
    <source>
        <dbReference type="SAM" id="Phobius"/>
    </source>
</evidence>
<evidence type="ECO:0000256" key="7">
    <source>
        <dbReference type="ARBA" id="ARBA00022741"/>
    </source>
</evidence>
<dbReference type="Gene3D" id="6.10.340.10">
    <property type="match status" value="1"/>
</dbReference>
<proteinExistence type="predicted"/>
<dbReference type="PANTHER" id="PTHR34220:SF7">
    <property type="entry name" value="SENSOR HISTIDINE KINASE YPDA"/>
    <property type="match status" value="1"/>
</dbReference>
<evidence type="ECO:0000256" key="9">
    <source>
        <dbReference type="ARBA" id="ARBA00022840"/>
    </source>
</evidence>
<dbReference type="SUPFAM" id="SSF55874">
    <property type="entry name" value="ATPase domain of HSP90 chaperone/DNA topoisomerase II/histidine kinase"/>
    <property type="match status" value="1"/>
</dbReference>
<keyword evidence="7" id="KW-0547">Nucleotide-binding</keyword>
<keyword evidence="12" id="KW-1133">Transmembrane helix</keyword>
<dbReference type="InterPro" id="IPR003660">
    <property type="entry name" value="HAMP_dom"/>
</dbReference>
<keyword evidence="5" id="KW-0597">Phosphoprotein</keyword>
<evidence type="ECO:0000259" key="14">
    <source>
        <dbReference type="PROSITE" id="PS50885"/>
    </source>
</evidence>
<dbReference type="InterPro" id="IPR004358">
    <property type="entry name" value="Sig_transdc_His_kin-like_C"/>
</dbReference>
<dbReference type="PROSITE" id="PS50109">
    <property type="entry name" value="HIS_KIN"/>
    <property type="match status" value="1"/>
</dbReference>
<dbReference type="InterPro" id="IPR050640">
    <property type="entry name" value="Bact_2-comp_sensor_kinase"/>
</dbReference>
<dbReference type="PANTHER" id="PTHR34220">
    <property type="entry name" value="SENSOR HISTIDINE KINASE YPDA"/>
    <property type="match status" value="1"/>
</dbReference>
<dbReference type="EC" id="2.7.13.3" evidence="3"/>
<evidence type="ECO:0000256" key="4">
    <source>
        <dbReference type="ARBA" id="ARBA00022475"/>
    </source>
</evidence>
<dbReference type="GO" id="GO:0005524">
    <property type="term" value="F:ATP binding"/>
    <property type="evidence" value="ECO:0007669"/>
    <property type="project" value="UniProtKB-KW"/>
</dbReference>
<evidence type="ECO:0000313" key="15">
    <source>
        <dbReference type="EMBL" id="TWE05151.1"/>
    </source>
</evidence>
<dbReference type="Pfam" id="PF00672">
    <property type="entry name" value="HAMP"/>
    <property type="match status" value="1"/>
</dbReference>
<evidence type="ECO:0000259" key="13">
    <source>
        <dbReference type="PROSITE" id="PS50109"/>
    </source>
</evidence>
<dbReference type="SUPFAM" id="SSF158472">
    <property type="entry name" value="HAMP domain-like"/>
    <property type="match status" value="1"/>
</dbReference>
<dbReference type="SMART" id="SM00387">
    <property type="entry name" value="HATPase_c"/>
    <property type="match status" value="1"/>
</dbReference>
<dbReference type="PRINTS" id="PR00344">
    <property type="entry name" value="BCTRLSENSOR"/>
</dbReference>
<dbReference type="AlphaFoldDB" id="A0A561DP51"/>
<evidence type="ECO:0000256" key="8">
    <source>
        <dbReference type="ARBA" id="ARBA00022777"/>
    </source>
</evidence>
<evidence type="ECO:0000256" key="10">
    <source>
        <dbReference type="ARBA" id="ARBA00023012"/>
    </source>
</evidence>
<keyword evidence="16" id="KW-1185">Reference proteome</keyword>
<comment type="caution">
    <text evidence="15">The sequence shown here is derived from an EMBL/GenBank/DDBJ whole genome shotgun (WGS) entry which is preliminary data.</text>
</comment>
<feature type="domain" description="Histidine kinase" evidence="13">
    <location>
        <begin position="481"/>
        <end position="584"/>
    </location>
</feature>
<reference evidence="15 16" key="1">
    <citation type="submission" date="2019-06" db="EMBL/GenBank/DDBJ databases">
        <title>Sorghum-associated microbial communities from plants grown in Nebraska, USA.</title>
        <authorList>
            <person name="Schachtman D."/>
        </authorList>
    </citation>
    <scope>NUCLEOTIDE SEQUENCE [LARGE SCALE GENOMIC DNA]</scope>
    <source>
        <strain evidence="15 16">2482</strain>
    </source>
</reference>
<dbReference type="Proteomes" id="UP000319671">
    <property type="component" value="Unassembled WGS sequence"/>
</dbReference>
<keyword evidence="10" id="KW-0902">Two-component regulatory system</keyword>
<dbReference type="Pfam" id="PF02518">
    <property type="entry name" value="HATPase_c"/>
    <property type="match status" value="1"/>
</dbReference>
<comment type="catalytic activity">
    <reaction evidence="1">
        <text>ATP + protein L-histidine = ADP + protein N-phospho-L-histidine.</text>
        <dbReference type="EC" id="2.7.13.3"/>
    </reaction>
</comment>
<organism evidence="15 16">
    <name type="scientific">Neobacillus bataviensis</name>
    <dbReference type="NCBI Taxonomy" id="220685"/>
    <lineage>
        <taxon>Bacteria</taxon>
        <taxon>Bacillati</taxon>
        <taxon>Bacillota</taxon>
        <taxon>Bacilli</taxon>
        <taxon>Bacillales</taxon>
        <taxon>Bacillaceae</taxon>
        <taxon>Neobacillus</taxon>
    </lineage>
</organism>
<protein>
    <recommendedName>
        <fullName evidence="3">histidine kinase</fullName>
        <ecNumber evidence="3">2.7.13.3</ecNumber>
    </recommendedName>
</protein>
<dbReference type="Gene3D" id="3.30.565.10">
    <property type="entry name" value="Histidine kinase-like ATPase, C-terminal domain"/>
    <property type="match status" value="1"/>
</dbReference>
<evidence type="ECO:0000256" key="3">
    <source>
        <dbReference type="ARBA" id="ARBA00012438"/>
    </source>
</evidence>
<evidence type="ECO:0000313" key="16">
    <source>
        <dbReference type="Proteomes" id="UP000319671"/>
    </source>
</evidence>
<evidence type="ECO:0000256" key="1">
    <source>
        <dbReference type="ARBA" id="ARBA00000085"/>
    </source>
</evidence>
<comment type="subcellular location">
    <subcellularLocation>
        <location evidence="2">Cell membrane</location>
        <topology evidence="2">Multi-pass membrane protein</topology>
    </subcellularLocation>
</comment>
<keyword evidence="9" id="KW-0067">ATP-binding</keyword>
<evidence type="ECO:0000256" key="11">
    <source>
        <dbReference type="ARBA" id="ARBA00023136"/>
    </source>
</evidence>
<dbReference type="CDD" id="cd06225">
    <property type="entry name" value="HAMP"/>
    <property type="match status" value="1"/>
</dbReference>
<name>A0A561DP51_9BACI</name>
<dbReference type="SMART" id="SM00304">
    <property type="entry name" value="HAMP"/>
    <property type="match status" value="1"/>
</dbReference>
<dbReference type="Pfam" id="PF06580">
    <property type="entry name" value="His_kinase"/>
    <property type="match status" value="1"/>
</dbReference>
<dbReference type="InterPro" id="IPR005467">
    <property type="entry name" value="His_kinase_dom"/>
</dbReference>
<feature type="domain" description="HAMP" evidence="14">
    <location>
        <begin position="315"/>
        <end position="371"/>
    </location>
</feature>
<gene>
    <name evidence="15" type="ORF">FB550_103327</name>
</gene>
<keyword evidence="8 15" id="KW-0418">Kinase</keyword>
<keyword evidence="11 12" id="KW-0472">Membrane</keyword>
<evidence type="ECO:0000256" key="5">
    <source>
        <dbReference type="ARBA" id="ARBA00022553"/>
    </source>
</evidence>
<keyword evidence="4" id="KW-1003">Cell membrane</keyword>
<accession>A0A561DP51</accession>
<dbReference type="EMBL" id="VIVN01000003">
    <property type="protein sequence ID" value="TWE05151.1"/>
    <property type="molecule type" value="Genomic_DNA"/>
</dbReference>
<evidence type="ECO:0000256" key="6">
    <source>
        <dbReference type="ARBA" id="ARBA00022679"/>
    </source>
</evidence>
<dbReference type="GO" id="GO:0000155">
    <property type="term" value="F:phosphorelay sensor kinase activity"/>
    <property type="evidence" value="ECO:0007669"/>
    <property type="project" value="InterPro"/>
</dbReference>
<dbReference type="PROSITE" id="PS50885">
    <property type="entry name" value="HAMP"/>
    <property type="match status" value="1"/>
</dbReference>
<evidence type="ECO:0000256" key="2">
    <source>
        <dbReference type="ARBA" id="ARBA00004651"/>
    </source>
</evidence>
<feature type="transmembrane region" description="Helical" evidence="12">
    <location>
        <begin position="293"/>
        <end position="314"/>
    </location>
</feature>
<keyword evidence="6" id="KW-0808">Transferase</keyword>
<dbReference type="RefSeq" id="WP_144563743.1">
    <property type="nucleotide sequence ID" value="NZ_VIVN01000003.1"/>
</dbReference>
<dbReference type="GO" id="GO:0005886">
    <property type="term" value="C:plasma membrane"/>
    <property type="evidence" value="ECO:0007669"/>
    <property type="project" value="UniProtKB-SubCell"/>
</dbReference>
<dbReference type="InterPro" id="IPR010559">
    <property type="entry name" value="Sig_transdc_His_kin_internal"/>
</dbReference>
<feature type="transmembrane region" description="Helical" evidence="12">
    <location>
        <begin position="21"/>
        <end position="44"/>
    </location>
</feature>
<keyword evidence="12" id="KW-0812">Transmembrane</keyword>